<dbReference type="AlphaFoldDB" id="W6UTW9"/>
<proteinExistence type="predicted"/>
<dbReference type="CTD" id="36336949"/>
<evidence type="ECO:0000313" key="1">
    <source>
        <dbReference type="EMBL" id="EUB64106.1"/>
    </source>
</evidence>
<sequence length="77" mass="8945">MNAQNDGVQRRHWLDKVLLCKIADGAQVEHIAEARMHVSRERRDEALRDGERERAMRSIWEVDSALHPSDEVVAMPR</sequence>
<comment type="caution">
    <text evidence="1">The sequence shown here is derived from an EMBL/GenBank/DDBJ whole genome shotgun (WGS) entry which is preliminary data.</text>
</comment>
<keyword evidence="2" id="KW-1185">Reference proteome</keyword>
<evidence type="ECO:0000313" key="2">
    <source>
        <dbReference type="Proteomes" id="UP000019149"/>
    </source>
</evidence>
<gene>
    <name evidence="1" type="ORF">EGR_01234</name>
</gene>
<dbReference type="EMBL" id="APAU02000004">
    <property type="protein sequence ID" value="EUB64106.1"/>
    <property type="molecule type" value="Genomic_DNA"/>
</dbReference>
<dbReference type="KEGG" id="egl:EGR_01234"/>
<dbReference type="GeneID" id="36336949"/>
<dbReference type="RefSeq" id="XP_024355302.1">
    <property type="nucleotide sequence ID" value="XM_024490483.1"/>
</dbReference>
<reference evidence="1 2" key="1">
    <citation type="journal article" date="2013" name="Nat. Genet.">
        <title>The genome of the hydatid tapeworm Echinococcus granulosus.</title>
        <authorList>
            <person name="Zheng H."/>
            <person name="Zhang W."/>
            <person name="Zhang L."/>
            <person name="Zhang Z."/>
            <person name="Li J."/>
            <person name="Lu G."/>
            <person name="Zhu Y."/>
            <person name="Wang Y."/>
            <person name="Huang Y."/>
            <person name="Liu J."/>
            <person name="Kang H."/>
            <person name="Chen J."/>
            <person name="Wang L."/>
            <person name="Chen A."/>
            <person name="Yu S."/>
            <person name="Gao Z."/>
            <person name="Jin L."/>
            <person name="Gu W."/>
            <person name="Wang Z."/>
            <person name="Zhao L."/>
            <person name="Shi B."/>
            <person name="Wen H."/>
            <person name="Lin R."/>
            <person name="Jones M.K."/>
            <person name="Brejova B."/>
            <person name="Vinar T."/>
            <person name="Zhao G."/>
            <person name="McManus D.P."/>
            <person name="Chen Z."/>
            <person name="Zhou Y."/>
            <person name="Wang S."/>
        </authorList>
    </citation>
    <scope>NUCLEOTIDE SEQUENCE [LARGE SCALE GENOMIC DNA]</scope>
</reference>
<protein>
    <submittedName>
        <fullName evidence="1">Uncharacterized protein</fullName>
    </submittedName>
</protein>
<name>W6UTW9_ECHGR</name>
<organism evidence="1 2">
    <name type="scientific">Echinococcus granulosus</name>
    <name type="common">Hydatid tapeworm</name>
    <dbReference type="NCBI Taxonomy" id="6210"/>
    <lineage>
        <taxon>Eukaryota</taxon>
        <taxon>Metazoa</taxon>
        <taxon>Spiralia</taxon>
        <taxon>Lophotrochozoa</taxon>
        <taxon>Platyhelminthes</taxon>
        <taxon>Cestoda</taxon>
        <taxon>Eucestoda</taxon>
        <taxon>Cyclophyllidea</taxon>
        <taxon>Taeniidae</taxon>
        <taxon>Echinococcus</taxon>
        <taxon>Echinococcus granulosus group</taxon>
    </lineage>
</organism>
<dbReference type="Proteomes" id="UP000019149">
    <property type="component" value="Unassembled WGS sequence"/>
</dbReference>
<accession>W6UTW9</accession>